<dbReference type="InterPro" id="IPR050683">
    <property type="entry name" value="Bact_Polysacc_Export_ATP-bd"/>
</dbReference>
<name>A0ABT8G3W9_9MICO</name>
<dbReference type="InterPro" id="IPR015860">
    <property type="entry name" value="ABC_transpr_TagH-like"/>
</dbReference>
<dbReference type="InterPro" id="IPR003593">
    <property type="entry name" value="AAA+_ATPase"/>
</dbReference>
<dbReference type="PROSITE" id="PS00211">
    <property type="entry name" value="ABC_TRANSPORTER_1"/>
    <property type="match status" value="1"/>
</dbReference>
<evidence type="ECO:0000256" key="4">
    <source>
        <dbReference type="ARBA" id="ARBA00022840"/>
    </source>
</evidence>
<evidence type="ECO:0000256" key="1">
    <source>
        <dbReference type="ARBA" id="ARBA00005417"/>
    </source>
</evidence>
<keyword evidence="7" id="KW-1185">Reference proteome</keyword>
<dbReference type="SMART" id="SM00382">
    <property type="entry name" value="AAA"/>
    <property type="match status" value="1"/>
</dbReference>
<evidence type="ECO:0000259" key="5">
    <source>
        <dbReference type="PROSITE" id="PS50893"/>
    </source>
</evidence>
<proteinExistence type="inferred from homology"/>
<dbReference type="PANTHER" id="PTHR46743:SF2">
    <property type="entry name" value="TEICHOIC ACIDS EXPORT ATP-BINDING PROTEIN TAGH"/>
    <property type="match status" value="1"/>
</dbReference>
<dbReference type="RefSeq" id="WP_301129665.1">
    <property type="nucleotide sequence ID" value="NZ_JAUHPV010000008.1"/>
</dbReference>
<gene>
    <name evidence="6" type="ORF">QQX04_12380</name>
</gene>
<dbReference type="SUPFAM" id="SSF52540">
    <property type="entry name" value="P-loop containing nucleoside triphosphate hydrolases"/>
    <property type="match status" value="1"/>
</dbReference>
<keyword evidence="3" id="KW-0547">Nucleotide-binding</keyword>
<comment type="similarity">
    <text evidence="1">Belongs to the ABC transporter superfamily.</text>
</comment>
<evidence type="ECO:0000313" key="6">
    <source>
        <dbReference type="EMBL" id="MDN4473793.1"/>
    </source>
</evidence>
<dbReference type="Pfam" id="PF00005">
    <property type="entry name" value="ABC_tran"/>
    <property type="match status" value="1"/>
</dbReference>
<dbReference type="EMBL" id="JAUHPV010000008">
    <property type="protein sequence ID" value="MDN4473793.1"/>
    <property type="molecule type" value="Genomic_DNA"/>
</dbReference>
<comment type="caution">
    <text evidence="6">The sequence shown here is derived from an EMBL/GenBank/DDBJ whole genome shotgun (WGS) entry which is preliminary data.</text>
</comment>
<reference evidence="6" key="1">
    <citation type="submission" date="2023-06" db="EMBL/GenBank/DDBJ databases">
        <title>SYSU T00b26.</title>
        <authorList>
            <person name="Gao L."/>
            <person name="Fang B.-Z."/>
            <person name="Li W.-J."/>
        </authorList>
    </citation>
    <scope>NUCLEOTIDE SEQUENCE</scope>
    <source>
        <strain evidence="6">SYSU T00b26</strain>
    </source>
</reference>
<dbReference type="PANTHER" id="PTHR46743">
    <property type="entry name" value="TEICHOIC ACIDS EXPORT ATP-BINDING PROTEIN TAGH"/>
    <property type="match status" value="1"/>
</dbReference>
<accession>A0ABT8G3W9</accession>
<dbReference type="InterPro" id="IPR003439">
    <property type="entry name" value="ABC_transporter-like_ATP-bd"/>
</dbReference>
<dbReference type="GO" id="GO:0005524">
    <property type="term" value="F:ATP binding"/>
    <property type="evidence" value="ECO:0007669"/>
    <property type="project" value="UniProtKB-KW"/>
</dbReference>
<sequence length="247" mass="26621">MAATDTRTPTVVVDGIDVEYRVFASGKAAGNQMSLASLKPKGVSTYRALHDISFVAHEGESIGVIGHNGSGKSTLMRSVAGLISPVKGAVYASSRPALLGVNAALLPNLSGARNVMLGGLALGYSKAEVEEMYEDIVEFSGIRDFIDMPMKTYSSGMSARLRFAIAISRAHQILLIDEALAVGDKDFRQKSQERIRQLRDTAGTVFLVSHSMKSIRDVCDRVLWIDHGRLMMDGDPDEVIAAYEGKA</sequence>
<keyword evidence="2" id="KW-0813">Transport</keyword>
<dbReference type="InterPro" id="IPR017871">
    <property type="entry name" value="ABC_transporter-like_CS"/>
</dbReference>
<dbReference type="CDD" id="cd03220">
    <property type="entry name" value="ABC_KpsT_Wzt"/>
    <property type="match status" value="1"/>
</dbReference>
<organism evidence="6 7">
    <name type="scientific">Demequina zhanjiangensis</name>
    <dbReference type="NCBI Taxonomy" id="3051659"/>
    <lineage>
        <taxon>Bacteria</taxon>
        <taxon>Bacillati</taxon>
        <taxon>Actinomycetota</taxon>
        <taxon>Actinomycetes</taxon>
        <taxon>Micrococcales</taxon>
        <taxon>Demequinaceae</taxon>
        <taxon>Demequina</taxon>
    </lineage>
</organism>
<dbReference type="PROSITE" id="PS50893">
    <property type="entry name" value="ABC_TRANSPORTER_2"/>
    <property type="match status" value="1"/>
</dbReference>
<dbReference type="InterPro" id="IPR027417">
    <property type="entry name" value="P-loop_NTPase"/>
</dbReference>
<dbReference type="Gene3D" id="3.40.50.300">
    <property type="entry name" value="P-loop containing nucleotide triphosphate hydrolases"/>
    <property type="match status" value="1"/>
</dbReference>
<feature type="domain" description="ABC transporter" evidence="5">
    <location>
        <begin position="33"/>
        <end position="247"/>
    </location>
</feature>
<evidence type="ECO:0000256" key="2">
    <source>
        <dbReference type="ARBA" id="ARBA00022448"/>
    </source>
</evidence>
<keyword evidence="4 6" id="KW-0067">ATP-binding</keyword>
<evidence type="ECO:0000256" key="3">
    <source>
        <dbReference type="ARBA" id="ARBA00022741"/>
    </source>
</evidence>
<dbReference type="Proteomes" id="UP001172738">
    <property type="component" value="Unassembled WGS sequence"/>
</dbReference>
<protein>
    <submittedName>
        <fullName evidence="6">ATP-binding cassette domain-containing protein</fullName>
    </submittedName>
</protein>
<evidence type="ECO:0000313" key="7">
    <source>
        <dbReference type="Proteomes" id="UP001172738"/>
    </source>
</evidence>